<evidence type="ECO:0000313" key="1">
    <source>
        <dbReference type="EMBL" id="MCU7548309.1"/>
    </source>
</evidence>
<name>A0A9X2XNI6_9BACT</name>
<evidence type="ECO:0000313" key="2">
    <source>
        <dbReference type="Proteomes" id="UP001155483"/>
    </source>
</evidence>
<dbReference type="Proteomes" id="UP001155483">
    <property type="component" value="Unassembled WGS sequence"/>
</dbReference>
<accession>A0A9X2XNI6</accession>
<dbReference type="RefSeq" id="WP_279295757.1">
    <property type="nucleotide sequence ID" value="NZ_JAOTIF010000002.1"/>
</dbReference>
<keyword evidence="2" id="KW-1185">Reference proteome</keyword>
<dbReference type="SUPFAM" id="SSF109604">
    <property type="entry name" value="HD-domain/PDEase-like"/>
    <property type="match status" value="1"/>
</dbReference>
<dbReference type="EMBL" id="JAOTIF010000002">
    <property type="protein sequence ID" value="MCU7548309.1"/>
    <property type="molecule type" value="Genomic_DNA"/>
</dbReference>
<sequence length="141" mass="16212">MATLEKAIEIAVNAHKGQLDRYGAPFLMHVFRVMNAGKNKNEKIAGVLHDIVEKTDYTFGQLQAEGFSTEIILAVKCLTKESEDEDYNDYIKRVKTNFLAVKVKLNDLTDNLDLKRISELTEKDIPRFNKYLKAYKELIEL</sequence>
<dbReference type="Gene3D" id="1.10.3210.10">
    <property type="entry name" value="Hypothetical protein af1432"/>
    <property type="match status" value="1"/>
</dbReference>
<protein>
    <submittedName>
        <fullName evidence="1">Phosphohydrolase</fullName>
    </submittedName>
</protein>
<reference evidence="1" key="1">
    <citation type="submission" date="2022-09" db="EMBL/GenBank/DDBJ databases">
        <authorList>
            <person name="Yuan C."/>
            <person name="Ke Z."/>
        </authorList>
    </citation>
    <scope>NUCLEOTIDE SEQUENCE</scope>
    <source>
        <strain evidence="1">LB-8</strain>
    </source>
</reference>
<organism evidence="1 2">
    <name type="scientific">Paraflavisolibacter caeni</name>
    <dbReference type="NCBI Taxonomy" id="2982496"/>
    <lineage>
        <taxon>Bacteria</taxon>
        <taxon>Pseudomonadati</taxon>
        <taxon>Bacteroidota</taxon>
        <taxon>Chitinophagia</taxon>
        <taxon>Chitinophagales</taxon>
        <taxon>Chitinophagaceae</taxon>
        <taxon>Paraflavisolibacter</taxon>
    </lineage>
</organism>
<dbReference type="AlphaFoldDB" id="A0A9X2XNI6"/>
<gene>
    <name evidence="1" type="ORF">OCK74_04245</name>
</gene>
<comment type="caution">
    <text evidence="1">The sequence shown here is derived from an EMBL/GenBank/DDBJ whole genome shotgun (WGS) entry which is preliminary data.</text>
</comment>
<reference evidence="1" key="2">
    <citation type="submission" date="2023-04" db="EMBL/GenBank/DDBJ databases">
        <title>Paracnuella aquatica gen. nov., sp. nov., a member of the family Chitinophagaceae isolated from a hot spring.</title>
        <authorList>
            <person name="Wang C."/>
        </authorList>
    </citation>
    <scope>NUCLEOTIDE SEQUENCE</scope>
    <source>
        <strain evidence="1">LB-8</strain>
    </source>
</reference>
<proteinExistence type="predicted"/>